<dbReference type="AlphaFoldDB" id="A0A3E0VT98"/>
<name>A0A3E0VT98_9MICO</name>
<dbReference type="Proteomes" id="UP000256709">
    <property type="component" value="Unassembled WGS sequence"/>
</dbReference>
<dbReference type="EMBL" id="NBXA01000021">
    <property type="protein sequence ID" value="RFA12628.1"/>
    <property type="molecule type" value="Genomic_DNA"/>
</dbReference>
<dbReference type="GO" id="GO:0004029">
    <property type="term" value="F:aldehyde dehydrogenase (NAD+) activity"/>
    <property type="evidence" value="ECO:0007669"/>
    <property type="project" value="TreeGrafter"/>
</dbReference>
<evidence type="ECO:0000259" key="1">
    <source>
        <dbReference type="Pfam" id="PF01370"/>
    </source>
</evidence>
<dbReference type="RefSeq" id="WP_116283073.1">
    <property type="nucleotide sequence ID" value="NZ_NBXA01000021.1"/>
</dbReference>
<comment type="caution">
    <text evidence="2">The sequence shown here is derived from an EMBL/GenBank/DDBJ whole genome shotgun (WGS) entry which is preliminary data.</text>
</comment>
<dbReference type="PANTHER" id="PTHR48079:SF6">
    <property type="entry name" value="NAD(P)-BINDING DOMAIN-CONTAINING PROTEIN-RELATED"/>
    <property type="match status" value="1"/>
</dbReference>
<dbReference type="Pfam" id="PF01370">
    <property type="entry name" value="Epimerase"/>
    <property type="match status" value="1"/>
</dbReference>
<dbReference type="InterPro" id="IPR001509">
    <property type="entry name" value="Epimerase_deHydtase"/>
</dbReference>
<organism evidence="2 3">
    <name type="scientific">Subtercola boreus</name>
    <dbReference type="NCBI Taxonomy" id="120213"/>
    <lineage>
        <taxon>Bacteria</taxon>
        <taxon>Bacillati</taxon>
        <taxon>Actinomycetota</taxon>
        <taxon>Actinomycetes</taxon>
        <taxon>Micrococcales</taxon>
        <taxon>Microbacteriaceae</taxon>
        <taxon>Subtercola</taxon>
    </lineage>
</organism>
<dbReference type="OrthoDB" id="9787292at2"/>
<dbReference type="InterPro" id="IPR036291">
    <property type="entry name" value="NAD(P)-bd_dom_sf"/>
</dbReference>
<feature type="domain" description="NAD-dependent epimerase/dehydratase" evidence="1">
    <location>
        <begin position="3"/>
        <end position="212"/>
    </location>
</feature>
<evidence type="ECO:0000313" key="2">
    <source>
        <dbReference type="EMBL" id="RFA12628.1"/>
    </source>
</evidence>
<proteinExistence type="predicted"/>
<dbReference type="PANTHER" id="PTHR48079">
    <property type="entry name" value="PROTEIN YEEZ"/>
    <property type="match status" value="1"/>
</dbReference>
<dbReference type="Gene3D" id="3.40.50.720">
    <property type="entry name" value="NAD(P)-binding Rossmann-like Domain"/>
    <property type="match status" value="1"/>
</dbReference>
<dbReference type="InterPro" id="IPR051783">
    <property type="entry name" value="NAD(P)-dependent_oxidoreduct"/>
</dbReference>
<reference evidence="2 3" key="1">
    <citation type="submission" date="2017-04" db="EMBL/GenBank/DDBJ databases">
        <title>Comparative genome analysis of Subtercola boreus.</title>
        <authorList>
            <person name="Cho Y.-J."/>
            <person name="Cho A."/>
            <person name="Kim O.-S."/>
            <person name="Lee J.-I."/>
        </authorList>
    </citation>
    <scope>NUCLEOTIDE SEQUENCE [LARGE SCALE GENOMIC DNA]</scope>
    <source>
        <strain evidence="2 3">P27444</strain>
    </source>
</reference>
<gene>
    <name evidence="2" type="ORF">B7R21_09790</name>
</gene>
<dbReference type="SUPFAM" id="SSF51735">
    <property type="entry name" value="NAD(P)-binding Rossmann-fold domains"/>
    <property type="match status" value="1"/>
</dbReference>
<dbReference type="GO" id="GO:0005737">
    <property type="term" value="C:cytoplasm"/>
    <property type="evidence" value="ECO:0007669"/>
    <property type="project" value="TreeGrafter"/>
</dbReference>
<protein>
    <submittedName>
        <fullName evidence="2">3-beta hydroxysteroid dehydrogenase</fullName>
    </submittedName>
</protein>
<accession>A0A3E0VT98</accession>
<evidence type="ECO:0000313" key="3">
    <source>
        <dbReference type="Proteomes" id="UP000256709"/>
    </source>
</evidence>
<sequence length="293" mass="29879">MHVFITGASGWIGTALTRELVAAGHTVTGLARSEASAGKIRALGASAVLGDMDDHDLIVSEAAKADATAHLAFTLDFAAFDETVENELRLIAKLDSALAGSGKAVIAASGTPILEGRLATEADHLDPAGPAGARAKTADAVLALSQNGIRSALVRMPRTVHGEGDRNGLIAALVGLDRQLGTAAYVGDGSNRWPAVHIGDAGRLFFLALGKAPAGAVLHAVGEEGVPMRDVAEVISQKTGLPAAAVDPEQLGVFGTLLGGDQPAANTVTRQLVGWEPTGPTLLDDLEAGYYTS</sequence>